<reference evidence="2" key="1">
    <citation type="submission" date="2021-02" db="EMBL/GenBank/DDBJ databases">
        <authorList>
            <person name="Nowell W R."/>
        </authorList>
    </citation>
    <scope>NUCLEOTIDE SEQUENCE</scope>
</reference>
<dbReference type="PANTHER" id="PTHR18895:SF74">
    <property type="entry name" value="MTRF1L RELEASE FACTOR GLUTAMINE METHYLTRANSFERASE"/>
    <property type="match status" value="1"/>
</dbReference>
<evidence type="ECO:0000259" key="1">
    <source>
        <dbReference type="Pfam" id="PF13847"/>
    </source>
</evidence>
<comment type="caution">
    <text evidence="2">The sequence shown here is derived from an EMBL/GenBank/DDBJ whole genome shotgun (WGS) entry which is preliminary data.</text>
</comment>
<dbReference type="OrthoDB" id="194386at2759"/>
<gene>
    <name evidence="3" type="ORF">EDS130_LOCUS43847</name>
    <name evidence="2" type="ORF">XAT740_LOCUS9382</name>
</gene>
<evidence type="ECO:0000313" key="3">
    <source>
        <dbReference type="EMBL" id="CAF1520555.1"/>
    </source>
</evidence>
<dbReference type="PANTHER" id="PTHR18895">
    <property type="entry name" value="HEMK METHYLTRANSFERASE"/>
    <property type="match status" value="1"/>
</dbReference>
<dbReference type="AlphaFoldDB" id="A0A814BKK5"/>
<sequence length="248" mass="28411">MSNHSPAITDKMIEKPVYMQRTRMKLESAKNVREKFSTKICGQDFVIYPNVFNPDIFFATEFLAKEVIEVVKAFHNKAPKVLEIGTGAGYTTILAILNGASHVTCTDINKDALQNVKENANKHNVANQTTIKYSDVFNALHSDDRYDIIFWNYPFGHINKSVQELEMLERAVFDPFYESLNVYLKNANDYLKPNGGRLFLGFSTTAGCKETFEDIAKTHKWNIHLRNETISDTVPIMQMGFYELTKFE</sequence>
<dbReference type="Proteomes" id="UP000663828">
    <property type="component" value="Unassembled WGS sequence"/>
</dbReference>
<name>A0A814BKK5_ADIRI</name>
<proteinExistence type="predicted"/>
<dbReference type="EMBL" id="CAJNOJ010000767">
    <property type="protein sequence ID" value="CAF1520555.1"/>
    <property type="molecule type" value="Genomic_DNA"/>
</dbReference>
<accession>A0A814BKK5</accession>
<dbReference type="Gene3D" id="3.40.50.150">
    <property type="entry name" value="Vaccinia Virus protein VP39"/>
    <property type="match status" value="1"/>
</dbReference>
<protein>
    <recommendedName>
        <fullName evidence="1">Methyltransferase domain-containing protein</fullName>
    </recommendedName>
</protein>
<dbReference type="EMBL" id="CAJNOR010000482">
    <property type="protein sequence ID" value="CAF0927418.1"/>
    <property type="molecule type" value="Genomic_DNA"/>
</dbReference>
<feature type="domain" description="Methyltransferase" evidence="1">
    <location>
        <begin position="76"/>
        <end position="203"/>
    </location>
</feature>
<evidence type="ECO:0000313" key="4">
    <source>
        <dbReference type="Proteomes" id="UP000663828"/>
    </source>
</evidence>
<dbReference type="Proteomes" id="UP000663852">
    <property type="component" value="Unassembled WGS sequence"/>
</dbReference>
<dbReference type="InterPro" id="IPR029063">
    <property type="entry name" value="SAM-dependent_MTases_sf"/>
</dbReference>
<keyword evidence="4" id="KW-1185">Reference proteome</keyword>
<dbReference type="CDD" id="cd02440">
    <property type="entry name" value="AdoMet_MTases"/>
    <property type="match status" value="1"/>
</dbReference>
<evidence type="ECO:0000313" key="2">
    <source>
        <dbReference type="EMBL" id="CAF0927418.1"/>
    </source>
</evidence>
<organism evidence="2 4">
    <name type="scientific">Adineta ricciae</name>
    <name type="common">Rotifer</name>
    <dbReference type="NCBI Taxonomy" id="249248"/>
    <lineage>
        <taxon>Eukaryota</taxon>
        <taxon>Metazoa</taxon>
        <taxon>Spiralia</taxon>
        <taxon>Gnathifera</taxon>
        <taxon>Rotifera</taxon>
        <taxon>Eurotatoria</taxon>
        <taxon>Bdelloidea</taxon>
        <taxon>Adinetida</taxon>
        <taxon>Adinetidae</taxon>
        <taxon>Adineta</taxon>
    </lineage>
</organism>
<dbReference type="InterPro" id="IPR050320">
    <property type="entry name" value="N5-glutamine_MTase"/>
</dbReference>
<dbReference type="Pfam" id="PF13847">
    <property type="entry name" value="Methyltransf_31"/>
    <property type="match status" value="1"/>
</dbReference>
<dbReference type="SUPFAM" id="SSF53335">
    <property type="entry name" value="S-adenosyl-L-methionine-dependent methyltransferases"/>
    <property type="match status" value="1"/>
</dbReference>
<dbReference type="InterPro" id="IPR025714">
    <property type="entry name" value="Methyltranfer_dom"/>
</dbReference>